<dbReference type="AlphaFoldDB" id="A0AA88RBG1"/>
<dbReference type="InterPro" id="IPR005162">
    <property type="entry name" value="Retrotrans_gag_dom"/>
</dbReference>
<accession>A0AA88RBG1</accession>
<comment type="caution">
    <text evidence="2">The sequence shown here is derived from an EMBL/GenBank/DDBJ whole genome shotgun (WGS) entry which is preliminary data.</text>
</comment>
<feature type="domain" description="Retrotransposon gag" evidence="1">
    <location>
        <begin position="131"/>
        <end position="204"/>
    </location>
</feature>
<evidence type="ECO:0000313" key="3">
    <source>
        <dbReference type="Proteomes" id="UP001187471"/>
    </source>
</evidence>
<reference evidence="2" key="1">
    <citation type="submission" date="2022-12" db="EMBL/GenBank/DDBJ databases">
        <title>Draft genome assemblies for two species of Escallonia (Escalloniales).</title>
        <authorList>
            <person name="Chanderbali A."/>
            <person name="Dervinis C."/>
            <person name="Anghel I."/>
            <person name="Soltis D."/>
            <person name="Soltis P."/>
            <person name="Zapata F."/>
        </authorList>
    </citation>
    <scope>NUCLEOTIDE SEQUENCE</scope>
    <source>
        <strain evidence="2">UCBG92.1500</strain>
        <tissue evidence="2">Leaf</tissue>
    </source>
</reference>
<protein>
    <recommendedName>
        <fullName evidence="1">Retrotransposon gag domain-containing protein</fullName>
    </recommendedName>
</protein>
<feature type="non-terminal residue" evidence="2">
    <location>
        <position position="1"/>
    </location>
</feature>
<dbReference type="EMBL" id="JAVXUO010001080">
    <property type="protein sequence ID" value="KAK2986193.1"/>
    <property type="molecule type" value="Genomic_DNA"/>
</dbReference>
<keyword evidence="3" id="KW-1185">Reference proteome</keyword>
<gene>
    <name evidence="2" type="ORF">RJ640_012451</name>
</gene>
<dbReference type="Pfam" id="PF03732">
    <property type="entry name" value="Retrotrans_gag"/>
    <property type="match status" value="1"/>
</dbReference>
<organism evidence="2 3">
    <name type="scientific">Escallonia rubra</name>
    <dbReference type="NCBI Taxonomy" id="112253"/>
    <lineage>
        <taxon>Eukaryota</taxon>
        <taxon>Viridiplantae</taxon>
        <taxon>Streptophyta</taxon>
        <taxon>Embryophyta</taxon>
        <taxon>Tracheophyta</taxon>
        <taxon>Spermatophyta</taxon>
        <taxon>Magnoliopsida</taxon>
        <taxon>eudicotyledons</taxon>
        <taxon>Gunneridae</taxon>
        <taxon>Pentapetalae</taxon>
        <taxon>asterids</taxon>
        <taxon>campanulids</taxon>
        <taxon>Escalloniales</taxon>
        <taxon>Escalloniaceae</taxon>
        <taxon>Escallonia</taxon>
    </lineage>
</organism>
<proteinExistence type="predicted"/>
<name>A0AA88RBG1_9ASTE</name>
<evidence type="ECO:0000259" key="1">
    <source>
        <dbReference type="Pfam" id="PF03732"/>
    </source>
</evidence>
<sequence>MPRSSKTSHIETDSIGPMDGLERKLEMYDLRLGSLDVTLGDLQKNYLEMKFEMLSTVTQINARLEALMKNKQQVEAGTSKVSSPPRIENAVHKPPKLSFPRFNGDNPRGWVRKCEQYFEFCPLHEDFKAAYASIHFEDQVEHWYATYIKPLGKVTWDRFVRDLYARFLDVNRDSVIGEFNQLKQVATVGEYYNYFEELRAQVVEEFGIMDE</sequence>
<dbReference type="Proteomes" id="UP001187471">
    <property type="component" value="Unassembled WGS sequence"/>
</dbReference>
<evidence type="ECO:0000313" key="2">
    <source>
        <dbReference type="EMBL" id="KAK2986193.1"/>
    </source>
</evidence>